<sequence>MSDYQFPDDEFDAADADGPAPVGVHRAQVPAWRSWIPLLVVLIVVPLVAWGAVALLKHGAAQSSGGSASGSANAAPATSEAAADAGGSPSTGGDGTPEPTSSGNADLTTGVTVHNGTDITGLAGRTGGRLENAGFTSVVVADGVYTEDDPATTTVFYAASENAATAKAVADALGVSNVVESAEVTASDSSPITVVLRDDYHDDQG</sequence>
<reference evidence="4" key="1">
    <citation type="submission" date="2022-10" db="EMBL/GenBank/DDBJ databases">
        <title>Genome sequence of Actinomyces israelii ATCC 10048.</title>
        <authorList>
            <person name="Watt R.M."/>
            <person name="Tong W.M."/>
        </authorList>
    </citation>
    <scope>NUCLEOTIDE SEQUENCE</scope>
    <source>
        <strain evidence="4">ATCC 10048</strain>
    </source>
</reference>
<dbReference type="Pfam" id="PF13399">
    <property type="entry name" value="LytR_C"/>
    <property type="match status" value="1"/>
</dbReference>
<gene>
    <name evidence="4" type="ORF">OHJ16_06815</name>
</gene>
<feature type="domain" description="LytR/CpsA/Psr regulator C-terminal" evidence="3">
    <location>
        <begin position="110"/>
        <end position="200"/>
    </location>
</feature>
<keyword evidence="2" id="KW-0812">Transmembrane</keyword>
<organism evidence="4 5">
    <name type="scientific">Actinomyces israelii</name>
    <dbReference type="NCBI Taxonomy" id="1659"/>
    <lineage>
        <taxon>Bacteria</taxon>
        <taxon>Bacillati</taxon>
        <taxon>Actinomycetota</taxon>
        <taxon>Actinomycetes</taxon>
        <taxon>Actinomycetales</taxon>
        <taxon>Actinomycetaceae</taxon>
        <taxon>Actinomyces</taxon>
    </lineage>
</organism>
<feature type="transmembrane region" description="Helical" evidence="2">
    <location>
        <begin position="35"/>
        <end position="56"/>
    </location>
</feature>
<feature type="region of interest" description="Disordered" evidence="1">
    <location>
        <begin position="63"/>
        <end position="112"/>
    </location>
</feature>
<evidence type="ECO:0000313" key="4">
    <source>
        <dbReference type="EMBL" id="MCZ0857754.1"/>
    </source>
</evidence>
<keyword evidence="5" id="KW-1185">Reference proteome</keyword>
<name>A0ABT4I7P6_9ACTO</name>
<feature type="region of interest" description="Disordered" evidence="1">
    <location>
        <begin position="1"/>
        <end position="20"/>
    </location>
</feature>
<protein>
    <submittedName>
        <fullName evidence="4">LytR C-terminal domain-containing protein</fullName>
    </submittedName>
</protein>
<evidence type="ECO:0000256" key="1">
    <source>
        <dbReference type="SAM" id="MobiDB-lite"/>
    </source>
</evidence>
<accession>A0ABT4I7P6</accession>
<dbReference type="EMBL" id="JAPTMY010000012">
    <property type="protein sequence ID" value="MCZ0857754.1"/>
    <property type="molecule type" value="Genomic_DNA"/>
</dbReference>
<dbReference type="Gene3D" id="3.30.70.2390">
    <property type="match status" value="1"/>
</dbReference>
<dbReference type="InterPro" id="IPR027381">
    <property type="entry name" value="LytR/CpsA/Psr_C"/>
</dbReference>
<comment type="caution">
    <text evidence="4">The sequence shown here is derived from an EMBL/GenBank/DDBJ whole genome shotgun (WGS) entry which is preliminary data.</text>
</comment>
<keyword evidence="2" id="KW-1133">Transmembrane helix</keyword>
<evidence type="ECO:0000256" key="2">
    <source>
        <dbReference type="SAM" id="Phobius"/>
    </source>
</evidence>
<keyword evidence="2" id="KW-0472">Membrane</keyword>
<feature type="compositionally biased region" description="Low complexity" evidence="1">
    <location>
        <begin position="63"/>
        <end position="88"/>
    </location>
</feature>
<evidence type="ECO:0000313" key="5">
    <source>
        <dbReference type="Proteomes" id="UP001072034"/>
    </source>
</evidence>
<dbReference type="RefSeq" id="WP_043564225.1">
    <property type="nucleotide sequence ID" value="NZ_CP124548.1"/>
</dbReference>
<dbReference type="Proteomes" id="UP001072034">
    <property type="component" value="Unassembled WGS sequence"/>
</dbReference>
<proteinExistence type="predicted"/>
<feature type="compositionally biased region" description="Acidic residues" evidence="1">
    <location>
        <begin position="1"/>
        <end position="15"/>
    </location>
</feature>
<evidence type="ECO:0000259" key="3">
    <source>
        <dbReference type="Pfam" id="PF13399"/>
    </source>
</evidence>